<dbReference type="Gene3D" id="3.40.50.1820">
    <property type="entry name" value="alpha/beta hydrolase"/>
    <property type="match status" value="1"/>
</dbReference>
<dbReference type="InterPro" id="IPR053137">
    <property type="entry name" value="NLR-like"/>
</dbReference>
<dbReference type="EMBL" id="JAWHQM010000002">
    <property type="protein sequence ID" value="KAK5625679.1"/>
    <property type="molecule type" value="Genomic_DNA"/>
</dbReference>
<evidence type="ECO:0000259" key="2">
    <source>
        <dbReference type="Pfam" id="PF00931"/>
    </source>
</evidence>
<evidence type="ECO:0000256" key="1">
    <source>
        <dbReference type="SAM" id="MobiDB-lite"/>
    </source>
</evidence>
<keyword evidence="4" id="KW-1185">Reference proteome</keyword>
<dbReference type="AlphaFoldDB" id="A0AAN7UGK7"/>
<gene>
    <name evidence="3" type="ORF">RRF57_001395</name>
</gene>
<dbReference type="SUPFAM" id="SSF53474">
    <property type="entry name" value="alpha/beta-Hydrolases"/>
    <property type="match status" value="1"/>
</dbReference>
<dbReference type="InterPro" id="IPR027417">
    <property type="entry name" value="P-loop_NTPase"/>
</dbReference>
<reference evidence="3 4" key="1">
    <citation type="submission" date="2023-10" db="EMBL/GenBank/DDBJ databases">
        <title>Draft genome sequence of Xylaria bambusicola isolate GMP-LS, the root and basal stem rot pathogen of sugarcane in Indonesia.</title>
        <authorList>
            <person name="Selvaraj P."/>
            <person name="Muralishankar V."/>
            <person name="Muruganantham S."/>
            <person name="Sp S."/>
            <person name="Haryani S."/>
            <person name="Lau K.J.X."/>
            <person name="Naqvi N.I."/>
        </authorList>
    </citation>
    <scope>NUCLEOTIDE SEQUENCE [LARGE SCALE GENOMIC DNA]</scope>
    <source>
        <strain evidence="3">GMP-LS</strain>
    </source>
</reference>
<accession>A0AAN7UGK7</accession>
<dbReference type="Pfam" id="PF00931">
    <property type="entry name" value="NB-ARC"/>
    <property type="match status" value="1"/>
</dbReference>
<dbReference type="Gene3D" id="3.40.50.300">
    <property type="entry name" value="P-loop containing nucleotide triphosphate hydrolases"/>
    <property type="match status" value="1"/>
</dbReference>
<proteinExistence type="predicted"/>
<dbReference type="Gene3D" id="1.25.40.10">
    <property type="entry name" value="Tetratricopeptide repeat domain"/>
    <property type="match status" value="3"/>
</dbReference>
<sequence length="1165" mass="132975">MIIIFVHGLRGHPQATWAQRQTLTNPRTAETPRKRERFKGIFRPRPTPADTNDKHINDVIFWPRDYLLEDVPEAEVWTYGYNADVIGGLFQANNQNSVSQHGRDLYVKLERHIENDSEGLQAPIIFVAHSLGGIIVKDAIRRSEFCQRRTRLIIFLGTPHRGSSYAAWGVIASNLAKLAFQDSNKRIVQTLAVNDETLDNIHDEFLKLLHGGNIKIHSFCEARAITGIKGLDGKVVDDFSSQVGSPPFETVESIDADHMEMARCTHKNDPRYVAIAGVIRKFIHSGGLGIQGAGAQETVPATQVESQRGRSQGETGVGHNTSLPKARHYIPFFKNKRFTGRASVLDTLKEKLFTEEEEFQTLAIFGLGGVGKTQVALQLAYWVKDNKPEYSVFWVPALGHASFEQAYTEIARQLDIQIKTEKGLKMTKAEEDMKEAVRRYFESNMAGKWLLIVDNADDTDVVLGPSGKLGGIIDYLPKSDHGLTVFTTRSRGVALAVAENNMVELHKMSAEEASEFFEKAIFDKQLAQDKTKTAELVQELMYLPLAIAQAIAYLNQNQTPIQKYLALLQNTKQDMVSLMSREFHDNTRYRESRNAVATTWLVSFDQIYRTNRYAAQLLSFISCIEWKAIPQSILPKTLVQEEMENAIGVLCGYAFLTRRDEEDMFDMHRLVHVATRVWVQNEKLERQTEAGAIQHLASIFPRSDKKNRLLWREYLPHAQHALNVNQEYQDAERFELLYRIGDCLFEDRRYKEAILALEETYQWRKQQFSEEDEYLLMTEALLASAYLDDQQIKKATAMLEHVVAMCKKTLADDNHKWLVFEHELGRAYLDGQRVSEAITVLEHVVAVEKELDISDESKAESEYWLAKAYIEDQRINEAIMLLEHVVAVGKELDDVSDEDKANSEYWLAQAYIEDQRINEAITVLEHVVAVEKKLDISDESKADSEYLLAQAYIEDQRINEAIMLLEHVVAVGKELDDVSDESKALHEYWLAKAYIEDQRINEAITVLEHVVAVEKELDDVSDEDKANSEYWLAQAYIEDQRINEAITVLEHVVAVEKELDDVSDVSKALHEYWLGMAYIEDQRINEAITVLEHVVAVEKELYDVSNESKAISEYWLAQAYIEDQRINEAITVLEHVVAVEKELDDVSDESKAMSQELLERAYSMR</sequence>
<dbReference type="InterPro" id="IPR029058">
    <property type="entry name" value="AB_hydrolase_fold"/>
</dbReference>
<name>A0AAN7UGK7_9PEZI</name>
<protein>
    <recommendedName>
        <fullName evidence="2">NB-ARC domain-containing protein</fullName>
    </recommendedName>
</protein>
<evidence type="ECO:0000313" key="4">
    <source>
        <dbReference type="Proteomes" id="UP001305414"/>
    </source>
</evidence>
<organism evidence="3 4">
    <name type="scientific">Xylaria bambusicola</name>
    <dbReference type="NCBI Taxonomy" id="326684"/>
    <lineage>
        <taxon>Eukaryota</taxon>
        <taxon>Fungi</taxon>
        <taxon>Dikarya</taxon>
        <taxon>Ascomycota</taxon>
        <taxon>Pezizomycotina</taxon>
        <taxon>Sordariomycetes</taxon>
        <taxon>Xylariomycetidae</taxon>
        <taxon>Xylariales</taxon>
        <taxon>Xylariaceae</taxon>
        <taxon>Xylaria</taxon>
    </lineage>
</organism>
<dbReference type="Proteomes" id="UP001305414">
    <property type="component" value="Unassembled WGS sequence"/>
</dbReference>
<dbReference type="GO" id="GO:0043531">
    <property type="term" value="F:ADP binding"/>
    <property type="evidence" value="ECO:0007669"/>
    <property type="project" value="InterPro"/>
</dbReference>
<dbReference type="SUPFAM" id="SSF48452">
    <property type="entry name" value="TPR-like"/>
    <property type="match status" value="3"/>
</dbReference>
<feature type="region of interest" description="Disordered" evidence="1">
    <location>
        <begin position="299"/>
        <end position="320"/>
    </location>
</feature>
<dbReference type="PANTHER" id="PTHR46082:SF6">
    <property type="entry name" value="AAA+ ATPASE DOMAIN-CONTAINING PROTEIN-RELATED"/>
    <property type="match status" value="1"/>
</dbReference>
<dbReference type="InterPro" id="IPR011990">
    <property type="entry name" value="TPR-like_helical_dom_sf"/>
</dbReference>
<dbReference type="InterPro" id="IPR002182">
    <property type="entry name" value="NB-ARC"/>
</dbReference>
<comment type="caution">
    <text evidence="3">The sequence shown here is derived from an EMBL/GenBank/DDBJ whole genome shotgun (WGS) entry which is preliminary data.</text>
</comment>
<evidence type="ECO:0000313" key="3">
    <source>
        <dbReference type="EMBL" id="KAK5625679.1"/>
    </source>
</evidence>
<dbReference type="SUPFAM" id="SSF52540">
    <property type="entry name" value="P-loop containing nucleoside triphosphate hydrolases"/>
    <property type="match status" value="1"/>
</dbReference>
<feature type="domain" description="NB-ARC" evidence="2">
    <location>
        <begin position="344"/>
        <end position="526"/>
    </location>
</feature>
<dbReference type="PANTHER" id="PTHR46082">
    <property type="entry name" value="ATP/GTP-BINDING PROTEIN-RELATED"/>
    <property type="match status" value="1"/>
</dbReference>